<dbReference type="RefSeq" id="WP_219964038.1">
    <property type="nucleotide sequence ID" value="NZ_JAGFNZ010000001.1"/>
</dbReference>
<proteinExistence type="predicted"/>
<feature type="domain" description="PNPLA" evidence="5">
    <location>
        <begin position="5"/>
        <end position="197"/>
    </location>
</feature>
<gene>
    <name evidence="6" type="ORF">J5W02_02345</name>
</gene>
<protein>
    <submittedName>
        <fullName evidence="6">Patatin-like phospholipase family protein</fullName>
    </submittedName>
</protein>
<dbReference type="PANTHER" id="PTHR14226">
    <property type="entry name" value="NEUROPATHY TARGET ESTERASE/SWISS CHEESE D.MELANOGASTER"/>
    <property type="match status" value="1"/>
</dbReference>
<dbReference type="InterPro" id="IPR016035">
    <property type="entry name" value="Acyl_Trfase/lysoPLipase"/>
</dbReference>
<reference evidence="6 7" key="1">
    <citation type="submission" date="2021-03" db="EMBL/GenBank/DDBJ databases">
        <title>Caproiciproducens sp. nov. isolated from feces of cow.</title>
        <authorList>
            <person name="Choi J.-Y."/>
        </authorList>
    </citation>
    <scope>NUCLEOTIDE SEQUENCE [LARGE SCALE GENOMIC DNA]</scope>
    <source>
        <strain evidence="6 7">AGMB10547</strain>
    </source>
</reference>
<keyword evidence="2 4" id="KW-0442">Lipid degradation</keyword>
<feature type="active site" description="Nucleophile" evidence="4">
    <location>
        <position position="38"/>
    </location>
</feature>
<feature type="short sequence motif" description="DGA/G" evidence="4">
    <location>
        <begin position="184"/>
        <end position="186"/>
    </location>
</feature>
<evidence type="ECO:0000313" key="6">
    <source>
        <dbReference type="EMBL" id="MBW7571642.1"/>
    </source>
</evidence>
<dbReference type="InterPro" id="IPR002641">
    <property type="entry name" value="PNPLA_dom"/>
</dbReference>
<keyword evidence="3 4" id="KW-0443">Lipid metabolism</keyword>
<dbReference type="Gene3D" id="3.40.1090.10">
    <property type="entry name" value="Cytosolic phospholipase A2 catalytic domain"/>
    <property type="match status" value="2"/>
</dbReference>
<keyword evidence="1 4" id="KW-0378">Hydrolase</keyword>
<dbReference type="EMBL" id="JAGFNZ010000001">
    <property type="protein sequence ID" value="MBW7571642.1"/>
    <property type="molecule type" value="Genomic_DNA"/>
</dbReference>
<sequence>MSFGLALSGGGTKGAAHVGVLLALEEAGMFPSSIAGTSAGAIVAGLYATGTDAGGLKRMVRELSKTGMYLCDADFANLLKAVPQFLLHHKIDITGLFKGNRLEKYLCQNTDNKNITETDIPTIIPAVDINSGETVVYASSIKNVSAVEGVSWKTDIPVCQAVRASMAVPAVFQPKTIGDLCLVDGGVTTTLPVDLLIAAGESNVLAVDVTKNYEMPDKKNIIDITTHSLSIMSTRLKDLNSHGEKLLLKPQLPKESGLLTFDEMERCLDAGYEAAQMSMTAIKAIFKQPRA</sequence>
<feature type="short sequence motif" description="GXSXG" evidence="4">
    <location>
        <begin position="36"/>
        <end position="40"/>
    </location>
</feature>
<dbReference type="PANTHER" id="PTHR14226:SF29">
    <property type="entry name" value="NEUROPATHY TARGET ESTERASE SWS"/>
    <property type="match status" value="1"/>
</dbReference>
<evidence type="ECO:0000256" key="2">
    <source>
        <dbReference type="ARBA" id="ARBA00022963"/>
    </source>
</evidence>
<evidence type="ECO:0000313" key="7">
    <source>
        <dbReference type="Proteomes" id="UP000719942"/>
    </source>
</evidence>
<evidence type="ECO:0000256" key="3">
    <source>
        <dbReference type="ARBA" id="ARBA00023098"/>
    </source>
</evidence>
<feature type="short sequence motif" description="GXGXXG" evidence="4">
    <location>
        <begin position="9"/>
        <end position="14"/>
    </location>
</feature>
<accession>A0ABS7DK26</accession>
<evidence type="ECO:0000259" key="5">
    <source>
        <dbReference type="PROSITE" id="PS51635"/>
    </source>
</evidence>
<dbReference type="SUPFAM" id="SSF52151">
    <property type="entry name" value="FabD/lysophospholipase-like"/>
    <property type="match status" value="1"/>
</dbReference>
<organism evidence="6 7">
    <name type="scientific">Caproiciproducens faecalis</name>
    <dbReference type="NCBI Taxonomy" id="2820301"/>
    <lineage>
        <taxon>Bacteria</taxon>
        <taxon>Bacillati</taxon>
        <taxon>Bacillota</taxon>
        <taxon>Clostridia</taxon>
        <taxon>Eubacteriales</taxon>
        <taxon>Acutalibacteraceae</taxon>
        <taxon>Caproiciproducens</taxon>
    </lineage>
</organism>
<name>A0ABS7DK26_9FIRM</name>
<dbReference type="Proteomes" id="UP000719942">
    <property type="component" value="Unassembled WGS sequence"/>
</dbReference>
<dbReference type="Pfam" id="PF01734">
    <property type="entry name" value="Patatin"/>
    <property type="match status" value="1"/>
</dbReference>
<dbReference type="PROSITE" id="PS51635">
    <property type="entry name" value="PNPLA"/>
    <property type="match status" value="1"/>
</dbReference>
<comment type="caution">
    <text evidence="6">The sequence shown here is derived from an EMBL/GenBank/DDBJ whole genome shotgun (WGS) entry which is preliminary data.</text>
</comment>
<dbReference type="InterPro" id="IPR050301">
    <property type="entry name" value="NTE"/>
</dbReference>
<evidence type="ECO:0000256" key="1">
    <source>
        <dbReference type="ARBA" id="ARBA00022801"/>
    </source>
</evidence>
<feature type="active site" description="Proton acceptor" evidence="4">
    <location>
        <position position="184"/>
    </location>
</feature>
<evidence type="ECO:0000256" key="4">
    <source>
        <dbReference type="PROSITE-ProRule" id="PRU01161"/>
    </source>
</evidence>
<keyword evidence="7" id="KW-1185">Reference proteome</keyword>